<dbReference type="PANTHER" id="PTHR30146">
    <property type="entry name" value="LACI-RELATED TRANSCRIPTIONAL REPRESSOR"/>
    <property type="match status" value="1"/>
</dbReference>
<reference evidence="5 6" key="1">
    <citation type="submission" date="2020-03" db="EMBL/GenBank/DDBJ databases">
        <title>WGS of actinomycetes isolated from Thailand.</title>
        <authorList>
            <person name="Thawai C."/>
        </authorList>
    </citation>
    <scope>NUCLEOTIDE SEQUENCE [LARGE SCALE GENOMIC DNA]</scope>
    <source>
        <strain evidence="5 6">PRB2-1</strain>
    </source>
</reference>
<sequence length="335" mass="35058">MGSERAVTLSEVAHRAGVSLTTASKAVNGQGRISAQTRARVLRAARELSYTPNRIARGLSSGRSGSVGLVVVDSLAHRFVLPILLGAEEALGEIDLSMIVGDARGDEARLRAIVDRFRERKVDGVLVVGDNNAVTPRVDLPGLPVTYVYGETGAGGVAHVPDDRAGAEAVAGHVVGTGRDRLAVVTGPRTGRAVRERDGGTRAVLERHGLALAAPVVHTAWSQRAGRLAARRLLAEHPGLQAIVCGSDQLAAGAVEAVREHGRRVPDDVAVTGYDNWAVFALETDPPLTTVDMNLEVLGAAAVRDLFGMIDGRPVGSGVRLHGCSLVVRESTATD</sequence>
<dbReference type="Pfam" id="PF13377">
    <property type="entry name" value="Peripla_BP_3"/>
    <property type="match status" value="1"/>
</dbReference>
<dbReference type="SMART" id="SM00354">
    <property type="entry name" value="HTH_LACI"/>
    <property type="match status" value="1"/>
</dbReference>
<dbReference type="SUPFAM" id="SSF47413">
    <property type="entry name" value="lambda repressor-like DNA-binding domains"/>
    <property type="match status" value="1"/>
</dbReference>
<evidence type="ECO:0000256" key="1">
    <source>
        <dbReference type="ARBA" id="ARBA00023015"/>
    </source>
</evidence>
<evidence type="ECO:0000256" key="2">
    <source>
        <dbReference type="ARBA" id="ARBA00023125"/>
    </source>
</evidence>
<dbReference type="Proteomes" id="UP000734511">
    <property type="component" value="Unassembled WGS sequence"/>
</dbReference>
<dbReference type="Gene3D" id="3.40.50.2300">
    <property type="match status" value="2"/>
</dbReference>
<dbReference type="PANTHER" id="PTHR30146:SF109">
    <property type="entry name" value="HTH-TYPE TRANSCRIPTIONAL REGULATOR GALS"/>
    <property type="match status" value="1"/>
</dbReference>
<keyword evidence="1" id="KW-0805">Transcription regulation</keyword>
<gene>
    <name evidence="5" type="ORF">HCN08_29020</name>
</gene>
<dbReference type="InterPro" id="IPR028082">
    <property type="entry name" value="Peripla_BP_I"/>
</dbReference>
<dbReference type="SUPFAM" id="SSF53822">
    <property type="entry name" value="Periplasmic binding protein-like I"/>
    <property type="match status" value="1"/>
</dbReference>
<dbReference type="RefSeq" id="WP_167986263.1">
    <property type="nucleotide sequence ID" value="NZ_JAATEJ010000030.1"/>
</dbReference>
<evidence type="ECO:0000313" key="5">
    <source>
        <dbReference type="EMBL" id="NJP47417.1"/>
    </source>
</evidence>
<evidence type="ECO:0000313" key="6">
    <source>
        <dbReference type="Proteomes" id="UP000734511"/>
    </source>
</evidence>
<dbReference type="PROSITE" id="PS00356">
    <property type="entry name" value="HTH_LACI_1"/>
    <property type="match status" value="1"/>
</dbReference>
<keyword evidence="2" id="KW-0238">DNA-binding</keyword>
<dbReference type="CDD" id="cd01392">
    <property type="entry name" value="HTH_LacI"/>
    <property type="match status" value="1"/>
</dbReference>
<keyword evidence="3" id="KW-0804">Transcription</keyword>
<dbReference type="EMBL" id="JAATEJ010000030">
    <property type="protein sequence ID" value="NJP47417.1"/>
    <property type="molecule type" value="Genomic_DNA"/>
</dbReference>
<comment type="caution">
    <text evidence="5">The sequence shown here is derived from an EMBL/GenBank/DDBJ whole genome shotgun (WGS) entry which is preliminary data.</text>
</comment>
<feature type="domain" description="HTH lacI-type" evidence="4">
    <location>
        <begin position="7"/>
        <end position="61"/>
    </location>
</feature>
<accession>A0ABX0ZWW0</accession>
<dbReference type="PROSITE" id="PS50932">
    <property type="entry name" value="HTH_LACI_2"/>
    <property type="match status" value="1"/>
</dbReference>
<dbReference type="InterPro" id="IPR046335">
    <property type="entry name" value="LacI/GalR-like_sensor"/>
</dbReference>
<organism evidence="5 6">
    <name type="scientific">Actinacidiphila epipremni</name>
    <dbReference type="NCBI Taxonomy" id="2053013"/>
    <lineage>
        <taxon>Bacteria</taxon>
        <taxon>Bacillati</taxon>
        <taxon>Actinomycetota</taxon>
        <taxon>Actinomycetes</taxon>
        <taxon>Kitasatosporales</taxon>
        <taxon>Streptomycetaceae</taxon>
        <taxon>Actinacidiphila</taxon>
    </lineage>
</organism>
<dbReference type="InterPro" id="IPR010982">
    <property type="entry name" value="Lambda_DNA-bd_dom_sf"/>
</dbReference>
<evidence type="ECO:0000259" key="4">
    <source>
        <dbReference type="PROSITE" id="PS50932"/>
    </source>
</evidence>
<proteinExistence type="predicted"/>
<keyword evidence="6" id="KW-1185">Reference proteome</keyword>
<dbReference type="Gene3D" id="1.10.260.40">
    <property type="entry name" value="lambda repressor-like DNA-binding domains"/>
    <property type="match status" value="1"/>
</dbReference>
<protein>
    <submittedName>
        <fullName evidence="5">LacI family transcriptional regulator</fullName>
    </submittedName>
</protein>
<evidence type="ECO:0000256" key="3">
    <source>
        <dbReference type="ARBA" id="ARBA00023163"/>
    </source>
</evidence>
<name>A0ABX0ZWW0_9ACTN</name>
<dbReference type="Pfam" id="PF00356">
    <property type="entry name" value="LacI"/>
    <property type="match status" value="1"/>
</dbReference>
<dbReference type="InterPro" id="IPR000843">
    <property type="entry name" value="HTH_LacI"/>
</dbReference>